<dbReference type="InterPro" id="IPR052706">
    <property type="entry name" value="Membrane-Transporter-like"/>
</dbReference>
<dbReference type="InterPro" id="IPR011547">
    <property type="entry name" value="SLC26A/SulP_dom"/>
</dbReference>
<feature type="transmembrane region" description="Helical" evidence="5">
    <location>
        <begin position="325"/>
        <end position="344"/>
    </location>
</feature>
<comment type="subcellular location">
    <subcellularLocation>
        <location evidence="1">Membrane</location>
        <topology evidence="1">Multi-pass membrane protein</topology>
    </subcellularLocation>
</comment>
<keyword evidence="4 5" id="KW-0472">Membrane</keyword>
<evidence type="ECO:0008006" key="10">
    <source>
        <dbReference type="Google" id="ProtNLM"/>
    </source>
</evidence>
<feature type="domain" description="STAS" evidence="7">
    <location>
        <begin position="505"/>
        <end position="685"/>
    </location>
</feature>
<feature type="transmembrane region" description="Helical" evidence="5">
    <location>
        <begin position="395"/>
        <end position="413"/>
    </location>
</feature>
<dbReference type="AlphaFoldDB" id="A0A6G0WAU4"/>
<dbReference type="Pfam" id="PF00916">
    <property type="entry name" value="Sulfate_transp"/>
    <property type="match status" value="1"/>
</dbReference>
<evidence type="ECO:0000256" key="2">
    <source>
        <dbReference type="ARBA" id="ARBA00022692"/>
    </source>
</evidence>
<feature type="transmembrane region" description="Helical" evidence="5">
    <location>
        <begin position="155"/>
        <end position="176"/>
    </location>
</feature>
<keyword evidence="3 5" id="KW-1133">Transmembrane helix</keyword>
<reference evidence="8 9" key="1">
    <citation type="submission" date="2019-07" db="EMBL/GenBank/DDBJ databases">
        <title>Genomics analysis of Aphanomyces spp. identifies a new class of oomycete effector associated with host adaptation.</title>
        <authorList>
            <person name="Gaulin E."/>
        </authorList>
    </citation>
    <scope>NUCLEOTIDE SEQUENCE [LARGE SCALE GENOMIC DNA]</scope>
    <source>
        <strain evidence="8 9">ATCC 201684</strain>
    </source>
</reference>
<keyword evidence="2 5" id="KW-0812">Transmembrane</keyword>
<dbReference type="PANTHER" id="PTHR43310:SF2">
    <property type="entry name" value="SLC26A_SULP TRANSPORTER DOMAIN-CONTAINING PROTEIN"/>
    <property type="match status" value="1"/>
</dbReference>
<evidence type="ECO:0000256" key="4">
    <source>
        <dbReference type="ARBA" id="ARBA00023136"/>
    </source>
</evidence>
<feature type="transmembrane region" description="Helical" evidence="5">
    <location>
        <begin position="256"/>
        <end position="277"/>
    </location>
</feature>
<dbReference type="GO" id="GO:0016020">
    <property type="term" value="C:membrane"/>
    <property type="evidence" value="ECO:0007669"/>
    <property type="project" value="UniProtKB-SubCell"/>
</dbReference>
<feature type="transmembrane region" description="Helical" evidence="5">
    <location>
        <begin position="96"/>
        <end position="121"/>
    </location>
</feature>
<evidence type="ECO:0000256" key="3">
    <source>
        <dbReference type="ARBA" id="ARBA00022989"/>
    </source>
</evidence>
<name>A0A6G0WAU4_9STRA</name>
<keyword evidence="9" id="KW-1185">Reference proteome</keyword>
<dbReference type="PROSITE" id="PS50801">
    <property type="entry name" value="STAS"/>
    <property type="match status" value="1"/>
</dbReference>
<dbReference type="EMBL" id="VJMJ01000272">
    <property type="protein sequence ID" value="KAF0724367.1"/>
    <property type="molecule type" value="Genomic_DNA"/>
</dbReference>
<dbReference type="PROSITE" id="PS50042">
    <property type="entry name" value="CNMP_BINDING_3"/>
    <property type="match status" value="1"/>
</dbReference>
<dbReference type="InterPro" id="IPR036513">
    <property type="entry name" value="STAS_dom_sf"/>
</dbReference>
<dbReference type="PANTHER" id="PTHR43310">
    <property type="entry name" value="SULFATE TRANSPORTER YBAR-RELATED"/>
    <property type="match status" value="1"/>
</dbReference>
<dbReference type="SUPFAM" id="SSF51206">
    <property type="entry name" value="cAMP-binding domain-like"/>
    <property type="match status" value="1"/>
</dbReference>
<evidence type="ECO:0000256" key="1">
    <source>
        <dbReference type="ARBA" id="ARBA00004141"/>
    </source>
</evidence>
<feature type="transmembrane region" description="Helical" evidence="5">
    <location>
        <begin position="188"/>
        <end position="211"/>
    </location>
</feature>
<feature type="transmembrane region" description="Helical" evidence="5">
    <location>
        <begin position="61"/>
        <end position="84"/>
    </location>
</feature>
<dbReference type="InterPro" id="IPR018490">
    <property type="entry name" value="cNMP-bd_dom_sf"/>
</dbReference>
<dbReference type="SUPFAM" id="SSF52091">
    <property type="entry name" value="SpoIIaa-like"/>
    <property type="match status" value="1"/>
</dbReference>
<dbReference type="Pfam" id="PF00027">
    <property type="entry name" value="cNMP_binding"/>
    <property type="match status" value="1"/>
</dbReference>
<feature type="transmembrane region" description="Helical" evidence="5">
    <location>
        <begin position="127"/>
        <end position="143"/>
    </location>
</feature>
<evidence type="ECO:0000259" key="6">
    <source>
        <dbReference type="PROSITE" id="PS50042"/>
    </source>
</evidence>
<gene>
    <name evidence="8" type="ORF">Ae201684_016909</name>
</gene>
<dbReference type="VEuPathDB" id="FungiDB:AeMF1_016113"/>
<proteinExistence type="predicted"/>
<dbReference type="Gene3D" id="3.30.750.24">
    <property type="entry name" value="STAS domain"/>
    <property type="match status" value="1"/>
</dbReference>
<feature type="transmembrane region" description="Helical" evidence="5">
    <location>
        <begin position="445"/>
        <end position="462"/>
    </location>
</feature>
<feature type="domain" description="Cyclic nucleotide-binding" evidence="6">
    <location>
        <begin position="716"/>
        <end position="849"/>
    </location>
</feature>
<sequence>MNSVGATARTPNAKLRRSLRYEEKDERLPLVTDVTVRSIGGTSSVVHDLPPESDSSKYLKIGLYGLINAIILVPLMISFSQIIFRDPVFQPYLAELVKLTMVSGAVHQICFSALSTLPFAVGQVQDAGLIFLSAMASSIVHSLHTSETVFKMEEVLSTTLFTLCGSTALLGIALVITGKLRWASFVQYLPMPVIGGYFAFIGFFCLQAGMAMMSGKEVKEISDWVQLANMKSFLLCFPGVVAGVFIWIVTQHVKHFTVLPACMATILVLFYGSMVIFGCSFEDARAYGWIAPLPNTTMNFRDIYKHFRPSHFHAEFLLDQLPTWIAMYFVVAFSSSLDVAAIEMALHKPLDHNAELQTVGWSNLVSGLTGGFTGSYIFSSTIFSMKSGVDSRLTGVLVFILELALVASPFSIISYVPKLFFASLQTLIFVDLFMEWIVHARKSMYVSEYAIVWFTFLIMIFWNLQGGIVLGIVVAAFNFIFAYVESTSIRRVWRQSQVKRQFKERIALLKSRAAIVILELDGYIFFGSSVNIMEQVRKHVLLTTDEYIHLKSSRTLSSSIMTTPRFNNRSTRNHPLATPANMGLMAMEEMDDYISEYNSDAPIPACRTLYLVLDFARVQGIDVTAVRSCFNIMKQMLVENGISLVFANLPKHIEDMLRLHDVFDVDDKAHPTKAFETLDMALEWCEDGLLAKELPVVDNATRLLQSGRTMQLLDVLLPKDKEHDDSKLDDSMGRLYIQTKSFEKGEIIYSCGGEVDGFYVVGKGLIDVYLPSMEHKKMGPGFSGRKRIVQVTNGGLLGDIDMILNKKHSFTAEAKTNCFIFFIKTTSFQRMKKDHPHLAARFEKALMRSMALNILEARFSDE</sequence>
<dbReference type="Pfam" id="PF01740">
    <property type="entry name" value="STAS"/>
    <property type="match status" value="1"/>
</dbReference>
<evidence type="ECO:0000256" key="5">
    <source>
        <dbReference type="SAM" id="Phobius"/>
    </source>
</evidence>
<dbReference type="InterPro" id="IPR002645">
    <property type="entry name" value="STAS_dom"/>
</dbReference>
<dbReference type="Proteomes" id="UP000481153">
    <property type="component" value="Unassembled WGS sequence"/>
</dbReference>
<evidence type="ECO:0000313" key="8">
    <source>
        <dbReference type="EMBL" id="KAF0724367.1"/>
    </source>
</evidence>
<dbReference type="InterPro" id="IPR000595">
    <property type="entry name" value="cNMP-bd_dom"/>
</dbReference>
<comment type="caution">
    <text evidence="8">The sequence shown here is derived from an EMBL/GenBank/DDBJ whole genome shotgun (WGS) entry which is preliminary data.</text>
</comment>
<dbReference type="CDD" id="cd00038">
    <property type="entry name" value="CAP_ED"/>
    <property type="match status" value="1"/>
</dbReference>
<protein>
    <recommendedName>
        <fullName evidence="10">STAS domain-containing protein</fullName>
    </recommendedName>
</protein>
<dbReference type="InterPro" id="IPR014710">
    <property type="entry name" value="RmlC-like_jellyroll"/>
</dbReference>
<dbReference type="Gene3D" id="2.60.120.10">
    <property type="entry name" value="Jelly Rolls"/>
    <property type="match status" value="1"/>
</dbReference>
<evidence type="ECO:0000259" key="7">
    <source>
        <dbReference type="PROSITE" id="PS50801"/>
    </source>
</evidence>
<feature type="transmembrane region" description="Helical" evidence="5">
    <location>
        <begin position="364"/>
        <end position="383"/>
    </location>
</feature>
<feature type="transmembrane region" description="Helical" evidence="5">
    <location>
        <begin position="232"/>
        <end position="250"/>
    </location>
</feature>
<accession>A0A6G0WAU4</accession>
<evidence type="ECO:0000313" key="9">
    <source>
        <dbReference type="Proteomes" id="UP000481153"/>
    </source>
</evidence>
<organism evidence="8 9">
    <name type="scientific">Aphanomyces euteiches</name>
    <dbReference type="NCBI Taxonomy" id="100861"/>
    <lineage>
        <taxon>Eukaryota</taxon>
        <taxon>Sar</taxon>
        <taxon>Stramenopiles</taxon>
        <taxon>Oomycota</taxon>
        <taxon>Saprolegniomycetes</taxon>
        <taxon>Saprolegniales</taxon>
        <taxon>Verrucalvaceae</taxon>
        <taxon>Aphanomyces</taxon>
    </lineage>
</organism>